<proteinExistence type="predicted"/>
<evidence type="ECO:0000313" key="3">
    <source>
        <dbReference type="Proteomes" id="UP000024635"/>
    </source>
</evidence>
<reference evidence="3" key="1">
    <citation type="journal article" date="2015" name="Nat. Genet.">
        <title>The genome and transcriptome of the zoonotic hookworm Ancylostoma ceylanicum identify infection-specific gene families.</title>
        <authorList>
            <person name="Schwarz E.M."/>
            <person name="Hu Y."/>
            <person name="Antoshechkin I."/>
            <person name="Miller M.M."/>
            <person name="Sternberg P.W."/>
            <person name="Aroian R.V."/>
        </authorList>
    </citation>
    <scope>NUCLEOTIDE SEQUENCE</scope>
    <source>
        <strain evidence="3">HY135</strain>
    </source>
</reference>
<feature type="region of interest" description="Disordered" evidence="1">
    <location>
        <begin position="1"/>
        <end position="20"/>
    </location>
</feature>
<sequence length="81" mass="9141">MLEMAVQRHPNSGGGQHGRLRLDWTPTERAFVTSVVSDVLYLLYFKSACREGQGSVDTSSLRARRIFSVFSLLLFFSARCI</sequence>
<comment type="caution">
    <text evidence="2">The sequence shown here is derived from an EMBL/GenBank/DDBJ whole genome shotgun (WGS) entry which is preliminary data.</text>
</comment>
<dbReference type="AlphaFoldDB" id="A0A016U849"/>
<accession>A0A016U849</accession>
<gene>
    <name evidence="2" type="primary">Acey_s0053.g2430</name>
    <name evidence="2" type="ORF">Y032_0053g2430</name>
</gene>
<organism evidence="2 3">
    <name type="scientific">Ancylostoma ceylanicum</name>
    <dbReference type="NCBI Taxonomy" id="53326"/>
    <lineage>
        <taxon>Eukaryota</taxon>
        <taxon>Metazoa</taxon>
        <taxon>Ecdysozoa</taxon>
        <taxon>Nematoda</taxon>
        <taxon>Chromadorea</taxon>
        <taxon>Rhabditida</taxon>
        <taxon>Rhabditina</taxon>
        <taxon>Rhabditomorpha</taxon>
        <taxon>Strongyloidea</taxon>
        <taxon>Ancylostomatidae</taxon>
        <taxon>Ancylostomatinae</taxon>
        <taxon>Ancylostoma</taxon>
    </lineage>
</organism>
<keyword evidence="3" id="KW-1185">Reference proteome</keyword>
<evidence type="ECO:0000313" key="2">
    <source>
        <dbReference type="EMBL" id="EYC11017.1"/>
    </source>
</evidence>
<evidence type="ECO:0000256" key="1">
    <source>
        <dbReference type="SAM" id="MobiDB-lite"/>
    </source>
</evidence>
<dbReference type="Proteomes" id="UP000024635">
    <property type="component" value="Unassembled WGS sequence"/>
</dbReference>
<name>A0A016U849_9BILA</name>
<protein>
    <submittedName>
        <fullName evidence="2">Uncharacterized protein</fullName>
    </submittedName>
</protein>
<dbReference type="EMBL" id="JARK01001389">
    <property type="protein sequence ID" value="EYC11017.1"/>
    <property type="molecule type" value="Genomic_DNA"/>
</dbReference>